<evidence type="ECO:0000313" key="2">
    <source>
        <dbReference type="Proteomes" id="UP001614394"/>
    </source>
</evidence>
<gene>
    <name evidence="1" type="ORF">ACIGXA_35515</name>
</gene>
<dbReference type="Pfam" id="PF06718">
    <property type="entry name" value="DUF1203"/>
    <property type="match status" value="1"/>
</dbReference>
<proteinExistence type="predicted"/>
<dbReference type="EMBL" id="JBITYG010000014">
    <property type="protein sequence ID" value="MFI9105827.1"/>
    <property type="molecule type" value="Genomic_DNA"/>
</dbReference>
<keyword evidence="2" id="KW-1185">Reference proteome</keyword>
<dbReference type="PIRSF" id="PIRSF034110">
    <property type="entry name" value="DUF1203"/>
    <property type="match status" value="1"/>
</dbReference>
<evidence type="ECO:0000313" key="1">
    <source>
        <dbReference type="EMBL" id="MFI9105827.1"/>
    </source>
</evidence>
<dbReference type="Proteomes" id="UP001614394">
    <property type="component" value="Unassembled WGS sequence"/>
</dbReference>
<sequence>MTITHENTAFRTSAIDPALLTRLRDTDDAGRAPELSTDEEGGAPLRCCLRHAAPGDRIALLSYAPLRHWAAETGANPGPYVELGPVFVHADADGCPGPPSGGGYPLAMHGTERVFRAYSADGRILGGRLVRLGHDEAAAGAADAELAAMFTDPEVALVHVRALEFGCFLFAARRAG</sequence>
<protein>
    <submittedName>
        <fullName evidence="1">DUF1203 domain-containing protein</fullName>
    </submittedName>
</protein>
<dbReference type="InterPro" id="IPR009593">
    <property type="entry name" value="DUF1203"/>
</dbReference>
<comment type="caution">
    <text evidence="1">The sequence shown here is derived from an EMBL/GenBank/DDBJ whole genome shotgun (WGS) entry which is preliminary data.</text>
</comment>
<organism evidence="1 2">
    <name type="scientific">Streptomyces fildesensis</name>
    <dbReference type="NCBI Taxonomy" id="375757"/>
    <lineage>
        <taxon>Bacteria</taxon>
        <taxon>Bacillati</taxon>
        <taxon>Actinomycetota</taxon>
        <taxon>Actinomycetes</taxon>
        <taxon>Kitasatosporales</taxon>
        <taxon>Streptomycetaceae</taxon>
        <taxon>Streptomyces</taxon>
    </lineage>
</organism>
<dbReference type="RefSeq" id="WP_399656821.1">
    <property type="nucleotide sequence ID" value="NZ_JBITYG010000014.1"/>
</dbReference>
<reference evidence="1 2" key="1">
    <citation type="submission" date="2024-10" db="EMBL/GenBank/DDBJ databases">
        <title>The Natural Products Discovery Center: Release of the First 8490 Sequenced Strains for Exploring Actinobacteria Biosynthetic Diversity.</title>
        <authorList>
            <person name="Kalkreuter E."/>
            <person name="Kautsar S.A."/>
            <person name="Yang D."/>
            <person name="Bader C.D."/>
            <person name="Teijaro C.N."/>
            <person name="Fluegel L."/>
            <person name="Davis C.M."/>
            <person name="Simpson J.R."/>
            <person name="Lauterbach L."/>
            <person name="Steele A.D."/>
            <person name="Gui C."/>
            <person name="Meng S."/>
            <person name="Li G."/>
            <person name="Viehrig K."/>
            <person name="Ye F."/>
            <person name="Su P."/>
            <person name="Kiefer A.F."/>
            <person name="Nichols A."/>
            <person name="Cepeda A.J."/>
            <person name="Yan W."/>
            <person name="Fan B."/>
            <person name="Jiang Y."/>
            <person name="Adhikari A."/>
            <person name="Zheng C.-J."/>
            <person name="Schuster L."/>
            <person name="Cowan T.M."/>
            <person name="Smanski M.J."/>
            <person name="Chevrette M.G."/>
            <person name="De Carvalho L.P.S."/>
            <person name="Shen B."/>
        </authorList>
    </citation>
    <scope>NUCLEOTIDE SEQUENCE [LARGE SCALE GENOMIC DNA]</scope>
    <source>
        <strain evidence="1 2">NPDC053399</strain>
    </source>
</reference>
<accession>A0ABW8CJ47</accession>
<name>A0ABW8CJ47_9ACTN</name>